<dbReference type="PANTHER" id="PTHR30313">
    <property type="entry name" value="DNA PRIMASE"/>
    <property type="match status" value="1"/>
</dbReference>
<evidence type="ECO:0000256" key="6">
    <source>
        <dbReference type="ARBA" id="ARBA00022723"/>
    </source>
</evidence>
<dbReference type="CDD" id="cd03364">
    <property type="entry name" value="TOPRIM_DnaG_primases"/>
    <property type="match status" value="1"/>
</dbReference>
<dbReference type="PANTHER" id="PTHR30313:SF2">
    <property type="entry name" value="DNA PRIMASE"/>
    <property type="match status" value="1"/>
</dbReference>
<dbReference type="SMART" id="SM00493">
    <property type="entry name" value="TOPRIM"/>
    <property type="match status" value="1"/>
</dbReference>
<dbReference type="EMBL" id="LR796984">
    <property type="protein sequence ID" value="CAB4179771.1"/>
    <property type="molecule type" value="Genomic_DNA"/>
</dbReference>
<dbReference type="GO" id="GO:0006269">
    <property type="term" value="P:DNA replication, synthesis of primer"/>
    <property type="evidence" value="ECO:0007669"/>
    <property type="project" value="UniProtKB-KW"/>
</dbReference>
<keyword evidence="5" id="KW-0235">DNA replication</keyword>
<dbReference type="GO" id="GO:0000428">
    <property type="term" value="C:DNA-directed RNA polymerase complex"/>
    <property type="evidence" value="ECO:0007669"/>
    <property type="project" value="UniProtKB-KW"/>
</dbReference>
<keyword evidence="9" id="KW-0804">Transcription</keyword>
<accession>A0A6J5QE64</accession>
<dbReference type="InterPro" id="IPR006171">
    <property type="entry name" value="TOPRIM_dom"/>
</dbReference>
<evidence type="ECO:0000313" key="12">
    <source>
        <dbReference type="EMBL" id="CAB4179771.1"/>
    </source>
</evidence>
<organism evidence="12">
    <name type="scientific">uncultured Caudovirales phage</name>
    <dbReference type="NCBI Taxonomy" id="2100421"/>
    <lineage>
        <taxon>Viruses</taxon>
        <taxon>Duplodnaviria</taxon>
        <taxon>Heunggongvirae</taxon>
        <taxon>Uroviricota</taxon>
        <taxon>Caudoviricetes</taxon>
        <taxon>Peduoviridae</taxon>
        <taxon>Maltschvirus</taxon>
        <taxon>Maltschvirus maltsch</taxon>
    </lineage>
</organism>
<keyword evidence="6" id="KW-0479">Metal-binding</keyword>
<dbReference type="InterPro" id="IPR034151">
    <property type="entry name" value="TOPRIM_DnaG_bac"/>
</dbReference>
<reference evidence="12" key="1">
    <citation type="submission" date="2020-05" db="EMBL/GenBank/DDBJ databases">
        <authorList>
            <person name="Chiriac C."/>
            <person name="Salcher M."/>
            <person name="Ghai R."/>
            <person name="Kavagutti S V."/>
        </authorList>
    </citation>
    <scope>NUCLEOTIDE SEQUENCE</scope>
</reference>
<dbReference type="GO" id="GO:0003899">
    <property type="term" value="F:DNA-directed RNA polymerase activity"/>
    <property type="evidence" value="ECO:0007669"/>
    <property type="project" value="InterPro"/>
</dbReference>
<dbReference type="InterPro" id="IPR002694">
    <property type="entry name" value="Znf_CHC2"/>
</dbReference>
<dbReference type="EMBL" id="LR797127">
    <property type="protein sequence ID" value="CAB4188888.1"/>
    <property type="molecule type" value="Genomic_DNA"/>
</dbReference>
<evidence type="ECO:0000313" key="13">
    <source>
        <dbReference type="EMBL" id="CAB4188888.1"/>
    </source>
</evidence>
<name>A0A6J5QE64_9CAUD</name>
<evidence type="ECO:0000256" key="1">
    <source>
        <dbReference type="ARBA" id="ARBA00022478"/>
    </source>
</evidence>
<dbReference type="GO" id="GO:0008270">
    <property type="term" value="F:zinc ion binding"/>
    <property type="evidence" value="ECO:0007669"/>
    <property type="project" value="UniProtKB-KW"/>
</dbReference>
<dbReference type="SUPFAM" id="SSF56731">
    <property type="entry name" value="DNA primase core"/>
    <property type="match status" value="1"/>
</dbReference>
<gene>
    <name evidence="12" type="ORF">UFOVP1035_42</name>
    <name evidence="13" type="ORF">UFOVP1181_148</name>
    <name evidence="11" type="ORF">UFOVP965_46</name>
</gene>
<evidence type="ECO:0000313" key="11">
    <source>
        <dbReference type="EMBL" id="CAB4174470.1"/>
    </source>
</evidence>
<keyword evidence="3" id="KW-0808">Transferase</keyword>
<evidence type="ECO:0000256" key="8">
    <source>
        <dbReference type="ARBA" id="ARBA00022833"/>
    </source>
</evidence>
<dbReference type="Pfam" id="PF13662">
    <property type="entry name" value="Toprim_4"/>
    <property type="match status" value="1"/>
</dbReference>
<evidence type="ECO:0000256" key="3">
    <source>
        <dbReference type="ARBA" id="ARBA00022679"/>
    </source>
</evidence>
<evidence type="ECO:0000256" key="4">
    <source>
        <dbReference type="ARBA" id="ARBA00022695"/>
    </source>
</evidence>
<keyword evidence="2" id="KW-0639">Primosome</keyword>
<dbReference type="Pfam" id="PF01807">
    <property type="entry name" value="Zn_ribbon_DnaG"/>
    <property type="match status" value="1"/>
</dbReference>
<keyword evidence="8" id="KW-0862">Zinc</keyword>
<evidence type="ECO:0000256" key="9">
    <source>
        <dbReference type="ARBA" id="ARBA00023163"/>
    </source>
</evidence>
<dbReference type="EMBL" id="LR796920">
    <property type="protein sequence ID" value="CAB4174470.1"/>
    <property type="molecule type" value="Genomic_DNA"/>
</dbReference>
<dbReference type="InterPro" id="IPR050219">
    <property type="entry name" value="DnaG_primase"/>
</dbReference>
<proteinExistence type="predicted"/>
<dbReference type="SUPFAM" id="SSF57783">
    <property type="entry name" value="Zinc beta-ribbon"/>
    <property type="match status" value="1"/>
</dbReference>
<dbReference type="Gene3D" id="3.40.1360.10">
    <property type="match status" value="1"/>
</dbReference>
<evidence type="ECO:0000259" key="10">
    <source>
        <dbReference type="SMART" id="SM00493"/>
    </source>
</evidence>
<dbReference type="InterPro" id="IPR036977">
    <property type="entry name" value="DNA_primase_Znf_CHC2"/>
</dbReference>
<evidence type="ECO:0000256" key="7">
    <source>
        <dbReference type="ARBA" id="ARBA00022771"/>
    </source>
</evidence>
<dbReference type="GO" id="GO:0003677">
    <property type="term" value="F:DNA binding"/>
    <property type="evidence" value="ECO:0007669"/>
    <property type="project" value="InterPro"/>
</dbReference>
<keyword evidence="4" id="KW-0548">Nucleotidyltransferase</keyword>
<evidence type="ECO:0000256" key="2">
    <source>
        <dbReference type="ARBA" id="ARBA00022515"/>
    </source>
</evidence>
<keyword evidence="1" id="KW-0240">DNA-directed RNA polymerase</keyword>
<evidence type="ECO:0000256" key="5">
    <source>
        <dbReference type="ARBA" id="ARBA00022705"/>
    </source>
</evidence>
<dbReference type="Gene3D" id="3.90.580.10">
    <property type="entry name" value="Zinc finger, CHC2-type domain"/>
    <property type="match status" value="1"/>
</dbReference>
<feature type="domain" description="Toprim" evidence="10">
    <location>
        <begin position="193"/>
        <end position="263"/>
    </location>
</feature>
<protein>
    <submittedName>
        <fullName evidence="12">Bacterial DnaG primase, TOPRIM domain</fullName>
    </submittedName>
</protein>
<sequence length="304" mass="33461">MQATLDSLGIEVVDSRGDEINGYCAAHLERTGHVDHNPSWWINADSGAFICFSCNWTGNIYTLIAYTQGVEYEKAKEWLDSTSSLVTRFERITRPPRQPIEETTRVTESMLSAFTNPPASAMASRGLTPMACLEHTVLWNARSAEWVIVLRNPITGQLLGWQEKGSITRSFKNVPAGIKKASALFGYEKYVGGDMIVVESPLDVVRLTSLGISGGVATCGSAVSIEQFNLIRGADRIIFAMDNDSAGRASSYDLLKLCNEWGVECWFFDYSDTDVKDIGGMTKHEIVSGLHSAKHVIHGKRSIT</sequence>
<keyword evidence="7" id="KW-0863">Zinc-finger</keyword>